<dbReference type="InterPro" id="IPR054767">
    <property type="entry name" value="Cas10-Cmr2_palm2"/>
</dbReference>
<dbReference type="EMBL" id="BMMU01000057">
    <property type="protein sequence ID" value="GGJ69996.1"/>
    <property type="molecule type" value="Genomic_DNA"/>
</dbReference>
<evidence type="ECO:0000313" key="5">
    <source>
        <dbReference type="Proteomes" id="UP000625682"/>
    </source>
</evidence>
<accession>A0A917UNB2</accession>
<sequence>MTGSHVYVDFGAARIQQYLTRTAGLRGHRAASNCLAQATAAGAVGRVAGDLAEVNPEAGKADGVVSLRFPARDTDDVEGRVRRLQDVVFAHLRRALPGAEFHSVWGEGEFYLAVYAHVLRPKSQRGQVRHDLPPVAEFPLALPCRMCQIDPAVGVEPMADGTRQALCLDCSMRNVSRSQTVADERSPEGRLLRGIGLAPGPDDFTALAALGSAASGRNHLATIAVDGNAFGVFFKALADEGSRDPELRTAKATLSEALSAATREALANATLELPSTSQHERLCLVPHVVGGDDVLVSLPADQAWQFTLTFLAEFERLVREATADILDRLNRLRADRREPGAHLPALGPPTASAGVVVAHASHPLNLLVESAGQRLAEAKRAFGGREASVQWLDVTADGPEAPGHPPLALSVLRTGNGGASMAATALSRLTRVPASHRERLTEASRAGGPLTAAALADRVVGHLDAVRPFLPPLDRLDRLDQPPVSGVGLSAALNLSRWWPCA</sequence>
<dbReference type="AlphaFoldDB" id="A0A917UNB2"/>
<reference evidence="4" key="2">
    <citation type="submission" date="2020-09" db="EMBL/GenBank/DDBJ databases">
        <authorList>
            <person name="Sun Q."/>
            <person name="Zhou Y."/>
        </authorList>
    </citation>
    <scope>NUCLEOTIDE SEQUENCE</scope>
    <source>
        <strain evidence="4">CGMCC 4.7272</strain>
    </source>
</reference>
<keyword evidence="1" id="KW-0547">Nucleotide-binding</keyword>
<feature type="domain" description="Cas10/Cmr2 second palm" evidence="3">
    <location>
        <begin position="220"/>
        <end position="385"/>
    </location>
</feature>
<dbReference type="Pfam" id="PF22335">
    <property type="entry name" value="Cas10-Cmr2_palm2"/>
    <property type="match status" value="1"/>
</dbReference>
<reference evidence="4" key="1">
    <citation type="journal article" date="2014" name="Int. J. Syst. Evol. Microbiol.">
        <title>Complete genome sequence of Corynebacterium casei LMG S-19264T (=DSM 44701T), isolated from a smear-ripened cheese.</title>
        <authorList>
            <consortium name="US DOE Joint Genome Institute (JGI-PGF)"/>
            <person name="Walter F."/>
            <person name="Albersmeier A."/>
            <person name="Kalinowski J."/>
            <person name="Ruckert C."/>
        </authorList>
    </citation>
    <scope>NUCLEOTIDE SEQUENCE</scope>
    <source>
        <strain evidence="4">CGMCC 4.7272</strain>
    </source>
</reference>
<dbReference type="RefSeq" id="WP_189152175.1">
    <property type="nucleotide sequence ID" value="NZ_BAABER010000057.1"/>
</dbReference>
<dbReference type="GO" id="GO:0000166">
    <property type="term" value="F:nucleotide binding"/>
    <property type="evidence" value="ECO:0007669"/>
    <property type="project" value="UniProtKB-KW"/>
</dbReference>
<gene>
    <name evidence="4" type="ORF">GCM10012282_78570</name>
</gene>
<evidence type="ECO:0000256" key="2">
    <source>
        <dbReference type="ARBA" id="ARBA00023118"/>
    </source>
</evidence>
<protein>
    <recommendedName>
        <fullName evidence="3">Cas10/Cmr2 second palm domain-containing protein</fullName>
    </recommendedName>
</protein>
<evidence type="ECO:0000256" key="1">
    <source>
        <dbReference type="ARBA" id="ARBA00022741"/>
    </source>
</evidence>
<name>A0A917UNB2_9ACTN</name>
<dbReference type="InterPro" id="IPR043128">
    <property type="entry name" value="Rev_trsase/Diguanyl_cyclase"/>
</dbReference>
<dbReference type="Proteomes" id="UP000625682">
    <property type="component" value="Unassembled WGS sequence"/>
</dbReference>
<evidence type="ECO:0000259" key="3">
    <source>
        <dbReference type="Pfam" id="PF22335"/>
    </source>
</evidence>
<evidence type="ECO:0000313" key="4">
    <source>
        <dbReference type="EMBL" id="GGJ69996.1"/>
    </source>
</evidence>
<dbReference type="GO" id="GO:0051607">
    <property type="term" value="P:defense response to virus"/>
    <property type="evidence" value="ECO:0007669"/>
    <property type="project" value="UniProtKB-KW"/>
</dbReference>
<comment type="caution">
    <text evidence="4">The sequence shown here is derived from an EMBL/GenBank/DDBJ whole genome shotgun (WGS) entry which is preliminary data.</text>
</comment>
<proteinExistence type="predicted"/>
<organism evidence="4 5">
    <name type="scientific">Streptomyces lacrimifluminis</name>
    <dbReference type="NCBI Taxonomy" id="1500077"/>
    <lineage>
        <taxon>Bacteria</taxon>
        <taxon>Bacillati</taxon>
        <taxon>Actinomycetota</taxon>
        <taxon>Actinomycetes</taxon>
        <taxon>Kitasatosporales</taxon>
        <taxon>Streptomycetaceae</taxon>
        <taxon>Streptomyces</taxon>
    </lineage>
</organism>
<keyword evidence="2" id="KW-0051">Antiviral defense</keyword>
<keyword evidence="5" id="KW-1185">Reference proteome</keyword>
<dbReference type="Gene3D" id="3.30.70.270">
    <property type="match status" value="1"/>
</dbReference>